<proteinExistence type="predicted"/>
<sequence>MMIVNQRLQRIVLPSIFVLLLVVGWIAFQGLGGPHGAPARSAVDGAEPEMSLVQLSLQVQDFGAIDQVTLIQDGLITNAESIDAPNSGVVVELELGGPPENVAAAALKGCQLFYAAFNEAIVLNVHRVDCILVFKGDKRRLPDYEFNQNPRTDLLRKSKPLNQRISEWANRAAEKTRDN</sequence>
<dbReference type="EMBL" id="CP146203">
    <property type="protein sequence ID" value="XBH20831.1"/>
    <property type="molecule type" value="Genomic_DNA"/>
</dbReference>
<evidence type="ECO:0000313" key="1">
    <source>
        <dbReference type="EMBL" id="XBH20831.1"/>
    </source>
</evidence>
<organism evidence="1">
    <name type="scientific">Jonesiaceae bacterium BS-20</name>
    <dbReference type="NCBI Taxonomy" id="3120821"/>
    <lineage>
        <taxon>Bacteria</taxon>
        <taxon>Bacillati</taxon>
        <taxon>Actinomycetota</taxon>
        <taxon>Actinomycetes</taxon>
        <taxon>Micrococcales</taxon>
        <taxon>Jonesiaceae</taxon>
    </lineage>
</organism>
<evidence type="ECO:0008006" key="2">
    <source>
        <dbReference type="Google" id="ProtNLM"/>
    </source>
</evidence>
<protein>
    <recommendedName>
        <fullName evidence="2">GerMN domain-containing protein</fullName>
    </recommendedName>
</protein>
<dbReference type="AlphaFoldDB" id="A0AAU7DTQ8"/>
<gene>
    <name evidence="1" type="ORF">V5R04_11425</name>
</gene>
<name>A0AAU7DTQ8_9MICO</name>
<reference evidence="1" key="1">
    <citation type="submission" date="2024-02" db="EMBL/GenBank/DDBJ databases">
        <title>Tomenella chthoni gen. nov. sp. nov., a member of the family Jonesiaceae isolated from bat guano.</title>
        <authorList>
            <person name="Miller S.L."/>
            <person name="King J."/>
            <person name="Sankaranarayanan K."/>
            <person name="Lawson P.A."/>
        </authorList>
    </citation>
    <scope>NUCLEOTIDE SEQUENCE</scope>
    <source>
        <strain evidence="1">BS-20</strain>
    </source>
</reference>
<accession>A0AAU7DTQ8</accession>